<feature type="transmembrane region" description="Helical" evidence="5">
    <location>
        <begin position="107"/>
        <end position="125"/>
    </location>
</feature>
<evidence type="ECO:0000313" key="7">
    <source>
        <dbReference type="EMBL" id="MCA9378948.1"/>
    </source>
</evidence>
<evidence type="ECO:0000256" key="5">
    <source>
        <dbReference type="SAM" id="Phobius"/>
    </source>
</evidence>
<feature type="transmembrane region" description="Helical" evidence="5">
    <location>
        <begin position="15"/>
        <end position="34"/>
    </location>
</feature>
<comment type="subcellular location">
    <subcellularLocation>
        <location evidence="1">Membrane</location>
        <topology evidence="1">Multi-pass membrane protein</topology>
    </subcellularLocation>
</comment>
<feature type="non-terminal residue" evidence="7">
    <location>
        <position position="1"/>
    </location>
</feature>
<dbReference type="InterPro" id="IPR004837">
    <property type="entry name" value="NaCa_Exmemb"/>
</dbReference>
<comment type="caution">
    <text evidence="7">The sequence shown here is derived from an EMBL/GenBank/DDBJ whole genome shotgun (WGS) entry which is preliminary data.</text>
</comment>
<dbReference type="Proteomes" id="UP000760819">
    <property type="component" value="Unassembled WGS sequence"/>
</dbReference>
<evidence type="ECO:0000256" key="2">
    <source>
        <dbReference type="ARBA" id="ARBA00022692"/>
    </source>
</evidence>
<dbReference type="InterPro" id="IPR044880">
    <property type="entry name" value="NCX_ion-bd_dom_sf"/>
</dbReference>
<name>A0A955KZD4_9BACT</name>
<feature type="domain" description="Sodium/calcium exchanger membrane region" evidence="6">
    <location>
        <begin position="2"/>
        <end position="119"/>
    </location>
</feature>
<evidence type="ECO:0000259" key="6">
    <source>
        <dbReference type="Pfam" id="PF01699"/>
    </source>
</evidence>
<protein>
    <recommendedName>
        <fullName evidence="6">Sodium/calcium exchanger membrane region domain-containing protein</fullName>
    </recommendedName>
</protein>
<dbReference type="GO" id="GO:0016020">
    <property type="term" value="C:membrane"/>
    <property type="evidence" value="ECO:0007669"/>
    <property type="project" value="UniProtKB-SubCell"/>
</dbReference>
<proteinExistence type="predicted"/>
<sequence>QTVELAALVHVPNSVVGILLLAIGTNIPEIAIIFRSRNSEEEKLAVGNILGSAAINTGTLGLLGIIASPSLPNYVSLIPAITFLVVTLIVFAALAKTGSEITRREGYLLFTIYTVFILLEFSSLLSSSTTIS</sequence>
<dbReference type="EMBL" id="JAGQLI010000040">
    <property type="protein sequence ID" value="MCA9378948.1"/>
    <property type="molecule type" value="Genomic_DNA"/>
</dbReference>
<evidence type="ECO:0000256" key="4">
    <source>
        <dbReference type="ARBA" id="ARBA00023136"/>
    </source>
</evidence>
<feature type="transmembrane region" description="Helical" evidence="5">
    <location>
        <begin position="74"/>
        <end position="95"/>
    </location>
</feature>
<keyword evidence="4 5" id="KW-0472">Membrane</keyword>
<accession>A0A955KZD4</accession>
<reference evidence="7" key="1">
    <citation type="submission" date="2020-04" db="EMBL/GenBank/DDBJ databases">
        <authorList>
            <person name="Zhang T."/>
        </authorList>
    </citation>
    <scope>NUCLEOTIDE SEQUENCE</scope>
    <source>
        <strain evidence="7">HKST-UBA12</strain>
    </source>
</reference>
<feature type="transmembrane region" description="Helical" evidence="5">
    <location>
        <begin position="46"/>
        <end position="68"/>
    </location>
</feature>
<reference evidence="7" key="2">
    <citation type="journal article" date="2021" name="Microbiome">
        <title>Successional dynamics and alternative stable states in a saline activated sludge microbial community over 9 years.</title>
        <authorList>
            <person name="Wang Y."/>
            <person name="Ye J."/>
            <person name="Ju F."/>
            <person name="Liu L."/>
            <person name="Boyd J.A."/>
            <person name="Deng Y."/>
            <person name="Parks D.H."/>
            <person name="Jiang X."/>
            <person name="Yin X."/>
            <person name="Woodcroft B.J."/>
            <person name="Tyson G.W."/>
            <person name="Hugenholtz P."/>
            <person name="Polz M.F."/>
            <person name="Zhang T."/>
        </authorList>
    </citation>
    <scope>NUCLEOTIDE SEQUENCE</scope>
    <source>
        <strain evidence="7">HKST-UBA12</strain>
    </source>
</reference>
<keyword evidence="3 5" id="KW-1133">Transmembrane helix</keyword>
<organism evidence="7 8">
    <name type="scientific">Candidatus Dojkabacteria bacterium</name>
    <dbReference type="NCBI Taxonomy" id="2099670"/>
    <lineage>
        <taxon>Bacteria</taxon>
        <taxon>Candidatus Dojkabacteria</taxon>
    </lineage>
</organism>
<dbReference type="Pfam" id="PF01699">
    <property type="entry name" value="Na_Ca_ex"/>
    <property type="match status" value="1"/>
</dbReference>
<dbReference type="GO" id="GO:0055085">
    <property type="term" value="P:transmembrane transport"/>
    <property type="evidence" value="ECO:0007669"/>
    <property type="project" value="InterPro"/>
</dbReference>
<keyword evidence="2 5" id="KW-0812">Transmembrane</keyword>
<dbReference type="AlphaFoldDB" id="A0A955KZD4"/>
<evidence type="ECO:0000313" key="8">
    <source>
        <dbReference type="Proteomes" id="UP000760819"/>
    </source>
</evidence>
<evidence type="ECO:0000256" key="1">
    <source>
        <dbReference type="ARBA" id="ARBA00004141"/>
    </source>
</evidence>
<dbReference type="Gene3D" id="1.20.1420.30">
    <property type="entry name" value="NCX, central ion-binding region"/>
    <property type="match status" value="1"/>
</dbReference>
<gene>
    <name evidence="7" type="ORF">KC640_00830</name>
</gene>
<evidence type="ECO:0000256" key="3">
    <source>
        <dbReference type="ARBA" id="ARBA00022989"/>
    </source>
</evidence>